<comment type="caution">
    <text evidence="2">The sequence shown here is derived from an EMBL/GenBank/DDBJ whole genome shotgun (WGS) entry which is preliminary data.</text>
</comment>
<dbReference type="STRING" id="1379903.ATO8_10473"/>
<gene>
    <name evidence="2" type="ORF">ATO8_10473</name>
</gene>
<dbReference type="Proteomes" id="UP000019063">
    <property type="component" value="Unassembled WGS sequence"/>
</dbReference>
<dbReference type="EMBL" id="AQQW01000005">
    <property type="protein sequence ID" value="ETW12962.1"/>
    <property type="molecule type" value="Genomic_DNA"/>
</dbReference>
<feature type="signal peptide" evidence="1">
    <location>
        <begin position="1"/>
        <end position="21"/>
    </location>
</feature>
<accession>W4HJR1</accession>
<evidence type="ECO:0000313" key="2">
    <source>
        <dbReference type="EMBL" id="ETW12962.1"/>
    </source>
</evidence>
<sequence>MIRTAVLALGLGVATAGVAAAQGPDAGAAARAAAEALSDAQVRLDQAEGAQDRVQALTGAVRAYEAGLAAMRDGLRAASLREAQLDRELDARETEVAQLLGVLQALGQAETPQRLLHPDGPLGAARSGMLVASVTPALAEEAERLRADLSEVATLRALQQDAEARLRAGLSSLQEARAELSRAIADRTDLPRRFTADPERTAALIAATETLDGFASGLAALEPGEGSAAAPTIADRKGALPLPVPAQVLRRSGEADAAGVTRPGLVLATRPEALVTTPVPATLRYRGPLLNYGLVSILEPEPDLLFVFAGLGTVFGEVGEVLPEGAPVGLMGGSEALSPSGEGALSQRSETLYMEVREGSRTVDPLTWFATDKG</sequence>
<dbReference type="eggNOG" id="COG4942">
    <property type="taxonomic scope" value="Bacteria"/>
</dbReference>
<dbReference type="PATRIC" id="fig|1317118.6.peg.2158"/>
<evidence type="ECO:0000256" key="1">
    <source>
        <dbReference type="SAM" id="SignalP"/>
    </source>
</evidence>
<dbReference type="Gene3D" id="2.70.70.10">
    <property type="entry name" value="Glucose Permease (Domain IIA)"/>
    <property type="match status" value="1"/>
</dbReference>
<keyword evidence="3" id="KW-1185">Reference proteome</keyword>
<evidence type="ECO:0000313" key="3">
    <source>
        <dbReference type="Proteomes" id="UP000019063"/>
    </source>
</evidence>
<dbReference type="AlphaFoldDB" id="W4HJR1"/>
<reference evidence="2 3" key="1">
    <citation type="journal article" date="2014" name="Antonie Van Leeuwenhoek">
        <title>Roseivivax atlanticus sp. nov., isolated from surface seawater of the Atlantic Ocean.</title>
        <authorList>
            <person name="Li G."/>
            <person name="Lai Q."/>
            <person name="Liu X."/>
            <person name="Sun F."/>
            <person name="Shao Z."/>
        </authorList>
    </citation>
    <scope>NUCLEOTIDE SEQUENCE [LARGE SCALE GENOMIC DNA]</scope>
    <source>
        <strain evidence="2 3">22II-s10s</strain>
    </source>
</reference>
<feature type="chain" id="PRO_5004843298" description="Peptidase M23B" evidence="1">
    <location>
        <begin position="22"/>
        <end position="374"/>
    </location>
</feature>
<organism evidence="2 3">
    <name type="scientific">Roseivivax marinus</name>
    <dbReference type="NCBI Taxonomy" id="1379903"/>
    <lineage>
        <taxon>Bacteria</taxon>
        <taxon>Pseudomonadati</taxon>
        <taxon>Pseudomonadota</taxon>
        <taxon>Alphaproteobacteria</taxon>
        <taxon>Rhodobacterales</taxon>
        <taxon>Roseobacteraceae</taxon>
        <taxon>Roseivivax</taxon>
    </lineage>
</organism>
<protein>
    <recommendedName>
        <fullName evidence="4">Peptidase M23B</fullName>
    </recommendedName>
</protein>
<dbReference type="RefSeq" id="WP_043844395.1">
    <property type="nucleotide sequence ID" value="NZ_AQQW01000005.1"/>
</dbReference>
<name>W4HJR1_9RHOB</name>
<proteinExistence type="predicted"/>
<dbReference type="InterPro" id="IPR011055">
    <property type="entry name" value="Dup_hybrid_motif"/>
</dbReference>
<evidence type="ECO:0008006" key="4">
    <source>
        <dbReference type="Google" id="ProtNLM"/>
    </source>
</evidence>
<keyword evidence="1" id="KW-0732">Signal</keyword>